<dbReference type="InterPro" id="IPR028098">
    <property type="entry name" value="Glyco_trans_4-like_N"/>
</dbReference>
<evidence type="ECO:0000313" key="6">
    <source>
        <dbReference type="Proteomes" id="UP000184076"/>
    </source>
</evidence>
<gene>
    <name evidence="5" type="ORF">SAMN02745206_00919</name>
</gene>
<dbReference type="AlphaFoldDB" id="A0A1M4WWX8"/>
<dbReference type="GO" id="GO:0016757">
    <property type="term" value="F:glycosyltransferase activity"/>
    <property type="evidence" value="ECO:0007669"/>
    <property type="project" value="UniProtKB-KW"/>
</dbReference>
<feature type="domain" description="Glycosyl transferase family 1" evidence="3">
    <location>
        <begin position="215"/>
        <end position="381"/>
    </location>
</feature>
<dbReference type="CDD" id="cd03798">
    <property type="entry name" value="GT4_WlbH-like"/>
    <property type="match status" value="1"/>
</dbReference>
<accession>A0A1M4WWX8</accession>
<evidence type="ECO:0000256" key="2">
    <source>
        <dbReference type="ARBA" id="ARBA00022679"/>
    </source>
</evidence>
<dbReference type="OrthoDB" id="9806653at2"/>
<name>A0A1M4WWX8_9BACT</name>
<dbReference type="Pfam" id="PF13439">
    <property type="entry name" value="Glyco_transf_4"/>
    <property type="match status" value="1"/>
</dbReference>
<dbReference type="Proteomes" id="UP000184076">
    <property type="component" value="Unassembled WGS sequence"/>
</dbReference>
<evidence type="ECO:0000259" key="4">
    <source>
        <dbReference type="Pfam" id="PF13439"/>
    </source>
</evidence>
<feature type="domain" description="Glycosyltransferase subfamily 4-like N-terminal" evidence="4">
    <location>
        <begin position="34"/>
        <end position="208"/>
    </location>
</feature>
<reference evidence="6" key="1">
    <citation type="submission" date="2016-11" db="EMBL/GenBank/DDBJ databases">
        <authorList>
            <person name="Varghese N."/>
            <person name="Submissions S."/>
        </authorList>
    </citation>
    <scope>NUCLEOTIDE SEQUENCE [LARGE SCALE GENOMIC DNA]</scope>
    <source>
        <strain evidence="6">DSM 9756</strain>
    </source>
</reference>
<dbReference type="RefSeq" id="WP_143156353.1">
    <property type="nucleotide sequence ID" value="NZ_FQVB01000008.1"/>
</dbReference>
<sequence>MKSPLKAKEMRILTLSSVYPNPAQPSLGLFVRERMRRVSERGEDVRVVAPVPYFPADPLIRSVRRGYRPAIPGRVSPENGAVLHPPFLCPPGVLKGLDGCLYALSLLPVLHKLRRRFPFQLIDAHFTYPDGVAASLLARRFRVPFTITLRGTEVPHAREGSKKTQMMRAFRRADALIAVSRSLGELAVELGAHPAKVHVIPNGVDTRRFRPMQRGEARRALGLPAGAPVILTVGALVRRKGIHRVLEVMPRLCRRHPDLVYVVVGGGSVEGDMSAELIKMIRERNLGDRVRMEGPRPPEMLPAYYSAADLFVLPTTNEGWANVLVESLACGTPVVTTDVGGNREVMCRDTLGILIPAGDPGALEEALLSGLSRPWDRTAIAAHAARRDWSQVADEVIRIFRKILHANETPGTRKGSMG</sequence>
<keyword evidence="1" id="KW-0328">Glycosyltransferase</keyword>
<evidence type="ECO:0000313" key="5">
    <source>
        <dbReference type="EMBL" id="SHE85647.1"/>
    </source>
</evidence>
<keyword evidence="6" id="KW-1185">Reference proteome</keyword>
<dbReference type="Gene3D" id="3.40.50.2000">
    <property type="entry name" value="Glycogen Phosphorylase B"/>
    <property type="match status" value="2"/>
</dbReference>
<dbReference type="PANTHER" id="PTHR12526:SF510">
    <property type="entry name" value="D-INOSITOL 3-PHOSPHATE GLYCOSYLTRANSFERASE"/>
    <property type="match status" value="1"/>
</dbReference>
<dbReference type="InterPro" id="IPR001296">
    <property type="entry name" value="Glyco_trans_1"/>
</dbReference>
<keyword evidence="2 5" id="KW-0808">Transferase</keyword>
<organism evidence="5 6">
    <name type="scientific">Desulfacinum infernum DSM 9756</name>
    <dbReference type="NCBI Taxonomy" id="1121391"/>
    <lineage>
        <taxon>Bacteria</taxon>
        <taxon>Pseudomonadati</taxon>
        <taxon>Thermodesulfobacteriota</taxon>
        <taxon>Syntrophobacteria</taxon>
        <taxon>Syntrophobacterales</taxon>
        <taxon>Syntrophobacteraceae</taxon>
        <taxon>Desulfacinum</taxon>
    </lineage>
</organism>
<dbReference type="PANTHER" id="PTHR12526">
    <property type="entry name" value="GLYCOSYLTRANSFERASE"/>
    <property type="match status" value="1"/>
</dbReference>
<dbReference type="SUPFAM" id="SSF53756">
    <property type="entry name" value="UDP-Glycosyltransferase/glycogen phosphorylase"/>
    <property type="match status" value="1"/>
</dbReference>
<evidence type="ECO:0000256" key="1">
    <source>
        <dbReference type="ARBA" id="ARBA00022676"/>
    </source>
</evidence>
<dbReference type="Pfam" id="PF00534">
    <property type="entry name" value="Glycos_transf_1"/>
    <property type="match status" value="1"/>
</dbReference>
<evidence type="ECO:0000259" key="3">
    <source>
        <dbReference type="Pfam" id="PF00534"/>
    </source>
</evidence>
<proteinExistence type="predicted"/>
<dbReference type="EMBL" id="FQVB01000008">
    <property type="protein sequence ID" value="SHE85647.1"/>
    <property type="molecule type" value="Genomic_DNA"/>
</dbReference>
<dbReference type="STRING" id="1121391.SAMN02745206_00919"/>
<protein>
    <submittedName>
        <fullName evidence="5">Glycosyltransferase involved in cell wall bisynthesis</fullName>
    </submittedName>
</protein>